<gene>
    <name evidence="1" type="ORF">HNP98_000081</name>
</gene>
<sequence>MKIFAISVVKNEADIVAKSLLEATSWADKIFVLDNGSTDGTWEIVQGLASDKIIPWKRDLTPFYDGIRAQVYQEFKHLAKEGDWWCFRLDADEFYVDNPVNFLQNVPKHHHFVVTDTIQFRLTKDDFKDGKSPKSIEDIRYYDKKTWSEARFFRHRDKMEWTPAMERPKRMGVMHPKRIKLRHYQFRSLDQIKQRIAVRIEAKRNGHPGFDYSINENIDTYLHNREELYYFDGGNQWTLDGPQNHLFQRKYDVIIKTIFHALGIYK</sequence>
<reference evidence="1 2" key="1">
    <citation type="submission" date="2020-05" db="EMBL/GenBank/DDBJ databases">
        <title>Genomic Encyclopedia of Type Strains, Phase IV (KMG-V): Genome sequencing to study the core and pangenomes of soil and plant-associated prokaryotes.</title>
        <authorList>
            <person name="Whitman W."/>
        </authorList>
    </citation>
    <scope>NUCLEOTIDE SEQUENCE [LARGE SCALE GENOMIC DNA]</scope>
    <source>
        <strain evidence="1 2">9A</strain>
    </source>
</reference>
<dbReference type="Pfam" id="PF13704">
    <property type="entry name" value="Glyco_tranf_2_4"/>
    <property type="match status" value="1"/>
</dbReference>
<dbReference type="SUPFAM" id="SSF53448">
    <property type="entry name" value="Nucleotide-diphospho-sugar transferases"/>
    <property type="match status" value="1"/>
</dbReference>
<comment type="caution">
    <text evidence="1">The sequence shown here is derived from an EMBL/GenBank/DDBJ whole genome shotgun (WGS) entry which is preliminary data.</text>
</comment>
<accession>A0ABX2FJI2</accession>
<organism evidence="1 2">
    <name type="scientific">Hymenobacter caeli</name>
    <dbReference type="NCBI Taxonomy" id="2735894"/>
    <lineage>
        <taxon>Bacteria</taxon>
        <taxon>Pseudomonadati</taxon>
        <taxon>Bacteroidota</taxon>
        <taxon>Cytophagia</taxon>
        <taxon>Cytophagales</taxon>
        <taxon>Hymenobacteraceae</taxon>
        <taxon>Hymenobacter</taxon>
    </lineage>
</organism>
<keyword evidence="2" id="KW-1185">Reference proteome</keyword>
<dbReference type="Proteomes" id="UP000779507">
    <property type="component" value="Unassembled WGS sequence"/>
</dbReference>
<name>A0ABX2FJI2_9BACT</name>
<protein>
    <submittedName>
        <fullName evidence="1">Glycosyltransferase involved in cell wall biosynthesis</fullName>
    </submittedName>
</protein>
<proteinExistence type="predicted"/>
<dbReference type="EMBL" id="JABSNP010000001">
    <property type="protein sequence ID" value="NRT17278.1"/>
    <property type="molecule type" value="Genomic_DNA"/>
</dbReference>
<evidence type="ECO:0000313" key="2">
    <source>
        <dbReference type="Proteomes" id="UP000779507"/>
    </source>
</evidence>
<evidence type="ECO:0000313" key="1">
    <source>
        <dbReference type="EMBL" id="NRT17278.1"/>
    </source>
</evidence>
<dbReference type="RefSeq" id="WP_173808070.1">
    <property type="nucleotide sequence ID" value="NZ_JABSNP010000001.1"/>
</dbReference>
<dbReference type="InterPro" id="IPR029044">
    <property type="entry name" value="Nucleotide-diphossugar_trans"/>
</dbReference>
<dbReference type="Gene3D" id="3.90.550.10">
    <property type="entry name" value="Spore Coat Polysaccharide Biosynthesis Protein SpsA, Chain A"/>
    <property type="match status" value="1"/>
</dbReference>